<reference evidence="5" key="1">
    <citation type="submission" date="2022-06" db="EMBL/GenBank/DDBJ databases">
        <title>Genome sequence of Phormidium yuhuli AB48 isolated from an industrial photobioreactor environment.</title>
        <authorList>
            <person name="Qiu Y."/>
            <person name="Noonan A.J.C."/>
            <person name="Dofher K."/>
            <person name="Koch M."/>
            <person name="Kieft B."/>
            <person name="Lin X."/>
            <person name="Ziels R.M."/>
            <person name="Hallam S.J."/>
        </authorList>
    </citation>
    <scope>NUCLEOTIDE SEQUENCE</scope>
    <source>
        <strain evidence="5">AB48</strain>
    </source>
</reference>
<proteinExistence type="predicted"/>
<evidence type="ECO:0000313" key="6">
    <source>
        <dbReference type="Proteomes" id="UP001056708"/>
    </source>
</evidence>
<accession>A0ABY5AST8</accession>
<dbReference type="InterPro" id="IPR018335">
    <property type="entry name" value="Tscrpt_reg_HTH_Crp-type_CS"/>
</dbReference>
<dbReference type="CDD" id="cd00092">
    <property type="entry name" value="HTH_CRP"/>
    <property type="match status" value="1"/>
</dbReference>
<evidence type="ECO:0000256" key="3">
    <source>
        <dbReference type="ARBA" id="ARBA00023163"/>
    </source>
</evidence>
<dbReference type="PROSITE" id="PS00042">
    <property type="entry name" value="HTH_CRP_1"/>
    <property type="match status" value="1"/>
</dbReference>
<dbReference type="Gene3D" id="1.10.10.10">
    <property type="entry name" value="Winged helix-like DNA-binding domain superfamily/Winged helix DNA-binding domain"/>
    <property type="match status" value="1"/>
</dbReference>
<dbReference type="SUPFAM" id="SSF51206">
    <property type="entry name" value="cAMP-binding domain-like"/>
    <property type="match status" value="1"/>
</dbReference>
<sequence>MFATENPPIALSPLTLRRFPQRSFIPPEADTLWKISQGVVRTLTWNEAGTAISLGLWTAGDVVGVALSRVHPYEIECLSDVQVQAIPRSHWRHLTEQLIDHAQESQQLLAIIRQERIRDRLLVFLHWLSYKFGHGSAEGRVIELKLSHRAIAEILGTSRVTVTRTLGQLEEEGLMERRRECWHLSLESLPS</sequence>
<dbReference type="PRINTS" id="PR00034">
    <property type="entry name" value="HTHCRP"/>
</dbReference>
<dbReference type="PROSITE" id="PS51063">
    <property type="entry name" value="HTH_CRP_2"/>
    <property type="match status" value="1"/>
</dbReference>
<name>A0ABY5AST8_9CYAN</name>
<protein>
    <submittedName>
        <fullName evidence="5">Crp/Fnr family transcriptional regulator</fullName>
    </submittedName>
</protein>
<keyword evidence="1" id="KW-0805">Transcription regulation</keyword>
<dbReference type="Gene3D" id="2.60.120.10">
    <property type="entry name" value="Jelly Rolls"/>
    <property type="match status" value="1"/>
</dbReference>
<evidence type="ECO:0000256" key="2">
    <source>
        <dbReference type="ARBA" id="ARBA00023125"/>
    </source>
</evidence>
<evidence type="ECO:0000256" key="1">
    <source>
        <dbReference type="ARBA" id="ARBA00023015"/>
    </source>
</evidence>
<dbReference type="SUPFAM" id="SSF46785">
    <property type="entry name" value="Winged helix' DNA-binding domain"/>
    <property type="match status" value="1"/>
</dbReference>
<dbReference type="InterPro" id="IPR036388">
    <property type="entry name" value="WH-like_DNA-bd_sf"/>
</dbReference>
<dbReference type="Proteomes" id="UP001056708">
    <property type="component" value="Chromosome"/>
</dbReference>
<dbReference type="Pfam" id="PF13545">
    <property type="entry name" value="HTH_Crp_2"/>
    <property type="match status" value="1"/>
</dbReference>
<dbReference type="RefSeq" id="WP_252663940.1">
    <property type="nucleotide sequence ID" value="NZ_CP098611.1"/>
</dbReference>
<feature type="domain" description="HTH crp-type" evidence="4">
    <location>
        <begin position="115"/>
        <end position="190"/>
    </location>
</feature>
<keyword evidence="6" id="KW-1185">Reference proteome</keyword>
<evidence type="ECO:0000313" key="5">
    <source>
        <dbReference type="EMBL" id="USR91913.1"/>
    </source>
</evidence>
<dbReference type="InterPro" id="IPR012318">
    <property type="entry name" value="HTH_CRP"/>
</dbReference>
<evidence type="ECO:0000259" key="4">
    <source>
        <dbReference type="PROSITE" id="PS51063"/>
    </source>
</evidence>
<dbReference type="SMART" id="SM00419">
    <property type="entry name" value="HTH_CRP"/>
    <property type="match status" value="1"/>
</dbReference>
<dbReference type="EMBL" id="CP098611">
    <property type="protein sequence ID" value="USR91913.1"/>
    <property type="molecule type" value="Genomic_DNA"/>
</dbReference>
<dbReference type="InterPro" id="IPR018490">
    <property type="entry name" value="cNMP-bd_dom_sf"/>
</dbReference>
<gene>
    <name evidence="5" type="ORF">NEA10_04065</name>
</gene>
<keyword evidence="3" id="KW-0804">Transcription</keyword>
<dbReference type="InterPro" id="IPR014710">
    <property type="entry name" value="RmlC-like_jellyroll"/>
</dbReference>
<dbReference type="InterPro" id="IPR036390">
    <property type="entry name" value="WH_DNA-bd_sf"/>
</dbReference>
<organism evidence="5 6">
    <name type="scientific">Phormidium yuhuli AB48</name>
    <dbReference type="NCBI Taxonomy" id="2940671"/>
    <lineage>
        <taxon>Bacteria</taxon>
        <taxon>Bacillati</taxon>
        <taxon>Cyanobacteriota</taxon>
        <taxon>Cyanophyceae</taxon>
        <taxon>Oscillatoriophycideae</taxon>
        <taxon>Oscillatoriales</taxon>
        <taxon>Oscillatoriaceae</taxon>
        <taxon>Phormidium</taxon>
        <taxon>Phormidium yuhuli</taxon>
    </lineage>
</organism>
<keyword evidence="2" id="KW-0238">DNA-binding</keyword>